<organism evidence="1 2">
    <name type="scientific">Tessaracoccus bendigoensis DSM 12906</name>
    <dbReference type="NCBI Taxonomy" id="1123357"/>
    <lineage>
        <taxon>Bacteria</taxon>
        <taxon>Bacillati</taxon>
        <taxon>Actinomycetota</taxon>
        <taxon>Actinomycetes</taxon>
        <taxon>Propionibacteriales</taxon>
        <taxon>Propionibacteriaceae</taxon>
        <taxon>Tessaracoccus</taxon>
    </lineage>
</organism>
<protein>
    <submittedName>
        <fullName evidence="1">Uncharacterized protein</fullName>
    </submittedName>
</protein>
<gene>
    <name evidence="1" type="ORF">SAMN02745244_00652</name>
</gene>
<accession>A0A1M6CBX1</accession>
<proteinExistence type="predicted"/>
<keyword evidence="2" id="KW-1185">Reference proteome</keyword>
<sequence length="123" mass="14015">MKIILNSAELNRRIIDVARVDSTDHNDRDWHELHLATIRWNTARYGAALIAPEAQIGLLQEIDTELDSVMDAALGKQWVSRDFRGEREQLGRLGASYMNRVRVDDGLEATGITSLWPWGNRTE</sequence>
<dbReference type="EMBL" id="FQZG01000009">
    <property type="protein sequence ID" value="SHI58530.1"/>
    <property type="molecule type" value="Genomic_DNA"/>
</dbReference>
<evidence type="ECO:0000313" key="2">
    <source>
        <dbReference type="Proteomes" id="UP000184512"/>
    </source>
</evidence>
<reference evidence="1 2" key="1">
    <citation type="submission" date="2016-11" db="EMBL/GenBank/DDBJ databases">
        <authorList>
            <person name="Jaros S."/>
            <person name="Januszkiewicz K."/>
            <person name="Wedrychowicz H."/>
        </authorList>
    </citation>
    <scope>NUCLEOTIDE SEQUENCE [LARGE SCALE GENOMIC DNA]</scope>
    <source>
        <strain evidence="1 2">DSM 12906</strain>
    </source>
</reference>
<dbReference type="AlphaFoldDB" id="A0A1M6CBX1"/>
<dbReference type="Proteomes" id="UP000184512">
    <property type="component" value="Unassembled WGS sequence"/>
</dbReference>
<evidence type="ECO:0000313" key="1">
    <source>
        <dbReference type="EMBL" id="SHI58530.1"/>
    </source>
</evidence>
<name>A0A1M6CBX1_9ACTN</name>